<dbReference type="GO" id="GO:0140098">
    <property type="term" value="F:catalytic activity, acting on RNA"/>
    <property type="evidence" value="ECO:0007669"/>
    <property type="project" value="UniProtKB-ARBA"/>
</dbReference>
<dbReference type="GO" id="GO:0009982">
    <property type="term" value="F:pseudouridine synthase activity"/>
    <property type="evidence" value="ECO:0007669"/>
    <property type="project" value="InterPro"/>
</dbReference>
<dbReference type="Gene3D" id="3.30.2350.10">
    <property type="entry name" value="Pseudouridine synthase"/>
    <property type="match status" value="1"/>
</dbReference>
<gene>
    <name evidence="5" type="ORF">A3E64_02705</name>
</gene>
<dbReference type="InterPro" id="IPR020103">
    <property type="entry name" value="PsdUridine_synth_cat_dom_sf"/>
</dbReference>
<dbReference type="InterPro" id="IPR006145">
    <property type="entry name" value="PsdUridine_synth_RsuA/RluA"/>
</dbReference>
<dbReference type="InterPro" id="IPR050188">
    <property type="entry name" value="RluA_PseudoU_synthase"/>
</dbReference>
<evidence type="ECO:0000256" key="3">
    <source>
        <dbReference type="RuleBase" id="RU362028"/>
    </source>
</evidence>
<dbReference type="PANTHER" id="PTHR21600:SF87">
    <property type="entry name" value="RNA PSEUDOURIDYLATE SYNTHASE DOMAIN-CONTAINING PROTEIN 1"/>
    <property type="match status" value="1"/>
</dbReference>
<dbReference type="InterPro" id="IPR006224">
    <property type="entry name" value="PsdUridine_synth_RluA-like_CS"/>
</dbReference>
<dbReference type="GO" id="GO:0000455">
    <property type="term" value="P:enzyme-directed rRNA pseudouridine synthesis"/>
    <property type="evidence" value="ECO:0007669"/>
    <property type="project" value="TreeGrafter"/>
</dbReference>
<evidence type="ECO:0000313" key="6">
    <source>
        <dbReference type="Proteomes" id="UP000177174"/>
    </source>
</evidence>
<comment type="caution">
    <text evidence="5">The sequence shown here is derived from an EMBL/GenBank/DDBJ whole genome shotgun (WGS) entry which is preliminary data.</text>
</comment>
<organism evidence="5 6">
    <name type="scientific">Candidatus Harrisonbacteria bacterium RIFCSPHIGHO2_12_FULL_48_16</name>
    <dbReference type="NCBI Taxonomy" id="1798405"/>
    <lineage>
        <taxon>Bacteria</taxon>
        <taxon>Candidatus Harrisoniibacteriota</taxon>
    </lineage>
</organism>
<dbReference type="GO" id="GO:0003723">
    <property type="term" value="F:RNA binding"/>
    <property type="evidence" value="ECO:0007669"/>
    <property type="project" value="InterPro"/>
</dbReference>
<evidence type="ECO:0000259" key="4">
    <source>
        <dbReference type="Pfam" id="PF00849"/>
    </source>
</evidence>
<dbReference type="EC" id="5.4.99.-" evidence="3"/>
<dbReference type="CDD" id="cd02869">
    <property type="entry name" value="PseudoU_synth_RluA_like"/>
    <property type="match status" value="1"/>
</dbReference>
<comment type="catalytic activity">
    <reaction evidence="3">
        <text>a uridine in RNA = a pseudouridine in RNA</text>
        <dbReference type="Rhea" id="RHEA:48348"/>
        <dbReference type="Rhea" id="RHEA-COMP:12068"/>
        <dbReference type="Rhea" id="RHEA-COMP:12069"/>
        <dbReference type="ChEBI" id="CHEBI:65314"/>
        <dbReference type="ChEBI" id="CHEBI:65315"/>
    </reaction>
</comment>
<dbReference type="STRING" id="1798405.A3E64_02705"/>
<comment type="function">
    <text evidence="3">Responsible for synthesis of pseudouridine from uracil.</text>
</comment>
<dbReference type="AlphaFoldDB" id="A0A1G1ZIE3"/>
<name>A0A1G1ZIE3_9BACT</name>
<dbReference type="EMBL" id="MHJH01000024">
    <property type="protein sequence ID" value="OGY64199.1"/>
    <property type="molecule type" value="Genomic_DNA"/>
</dbReference>
<dbReference type="PROSITE" id="PS01129">
    <property type="entry name" value="PSI_RLU"/>
    <property type="match status" value="1"/>
</dbReference>
<dbReference type="NCBIfam" id="TIGR00005">
    <property type="entry name" value="rluA_subfam"/>
    <property type="match status" value="1"/>
</dbReference>
<feature type="domain" description="Pseudouridine synthase RsuA/RluA-like" evidence="4">
    <location>
        <begin position="13"/>
        <end position="173"/>
    </location>
</feature>
<keyword evidence="3" id="KW-0413">Isomerase</keyword>
<evidence type="ECO:0000256" key="2">
    <source>
        <dbReference type="PIRSR" id="PIRSR606225-1"/>
    </source>
</evidence>
<sequence length="234" mass="26123">MTQPEILYQDESLLAVNKPAGLLVHGDSPNLAEWLVKKFPEVKNVGDLPAGRQGTQERPGIVHRLDKDTSGVLIVARNQKTFEYLKNLFQTHQIKKTYLAMVWGKVTPKSGLIEKPLGLKSGTTKRTVHVQNAKMVKEAKTLYRVKTYFENYTLLEVEPMTGRTHQIRVHLASIGHPIVGDNLYGKKPAPAGLSRMFLHAESLELTLPTGSRLRISADLPPELNLEQFGPADSR</sequence>
<evidence type="ECO:0000313" key="5">
    <source>
        <dbReference type="EMBL" id="OGY64199.1"/>
    </source>
</evidence>
<dbReference type="PANTHER" id="PTHR21600">
    <property type="entry name" value="MITOCHONDRIAL RNA PSEUDOURIDINE SYNTHASE"/>
    <property type="match status" value="1"/>
</dbReference>
<accession>A0A1G1ZIE3</accession>
<dbReference type="Proteomes" id="UP000177174">
    <property type="component" value="Unassembled WGS sequence"/>
</dbReference>
<proteinExistence type="inferred from homology"/>
<reference evidence="5 6" key="1">
    <citation type="journal article" date="2016" name="Nat. Commun.">
        <title>Thousands of microbial genomes shed light on interconnected biogeochemical processes in an aquifer system.</title>
        <authorList>
            <person name="Anantharaman K."/>
            <person name="Brown C.T."/>
            <person name="Hug L.A."/>
            <person name="Sharon I."/>
            <person name="Castelle C.J."/>
            <person name="Probst A.J."/>
            <person name="Thomas B.C."/>
            <person name="Singh A."/>
            <person name="Wilkins M.J."/>
            <person name="Karaoz U."/>
            <person name="Brodie E.L."/>
            <person name="Williams K.H."/>
            <person name="Hubbard S.S."/>
            <person name="Banfield J.F."/>
        </authorList>
    </citation>
    <scope>NUCLEOTIDE SEQUENCE [LARGE SCALE GENOMIC DNA]</scope>
</reference>
<protein>
    <recommendedName>
        <fullName evidence="3">Pseudouridine synthase</fullName>
        <ecNumber evidence="3">5.4.99.-</ecNumber>
    </recommendedName>
</protein>
<dbReference type="Pfam" id="PF00849">
    <property type="entry name" value="PseudoU_synth_2"/>
    <property type="match status" value="1"/>
</dbReference>
<dbReference type="InterPro" id="IPR006225">
    <property type="entry name" value="PsdUridine_synth_RluC/D"/>
</dbReference>
<dbReference type="SUPFAM" id="SSF55120">
    <property type="entry name" value="Pseudouridine synthase"/>
    <property type="match status" value="1"/>
</dbReference>
<evidence type="ECO:0000256" key="1">
    <source>
        <dbReference type="ARBA" id="ARBA00010876"/>
    </source>
</evidence>
<feature type="active site" evidence="2">
    <location>
        <position position="66"/>
    </location>
</feature>
<comment type="similarity">
    <text evidence="1 3">Belongs to the pseudouridine synthase RluA family.</text>
</comment>